<proteinExistence type="predicted"/>
<evidence type="ECO:0000313" key="2">
    <source>
        <dbReference type="EMBL" id="PUZ54528.1"/>
    </source>
</evidence>
<sequence length="219" mass="23827">MSELNIRTRGSTQRASVTVVSCWEPSAERRLDPATTISTHANDSTKSFVYPSPNIIHRNRRHFSTGAPDHSTYYADPRRRRTESPTTAPRLSAEAGSRRCPGAAPAASDATALGAAAASPRFRLWLLPRAGGIDRNTCYIQRGEPAGNERGGTQVVGARHLSAESSPNTTTSLAELASRKPFWPLLPTRPPAILLRQPQIGISRGCFILQPSYFNVSHL</sequence>
<dbReference type="Gramene" id="PUZ54528">
    <property type="protein sequence ID" value="PUZ54528"/>
    <property type="gene ID" value="GQ55_5G139100"/>
</dbReference>
<dbReference type="EMBL" id="CM009753">
    <property type="protein sequence ID" value="PUZ54528.1"/>
    <property type="molecule type" value="Genomic_DNA"/>
</dbReference>
<gene>
    <name evidence="2" type="ORF">GQ55_5G139100</name>
</gene>
<feature type="region of interest" description="Disordered" evidence="1">
    <location>
        <begin position="59"/>
        <end position="105"/>
    </location>
</feature>
<name>A0A2T7DG12_9POAL</name>
<evidence type="ECO:0000256" key="1">
    <source>
        <dbReference type="SAM" id="MobiDB-lite"/>
    </source>
</evidence>
<dbReference type="Proteomes" id="UP000244336">
    <property type="component" value="Chromosome 5"/>
</dbReference>
<organism evidence="2 3">
    <name type="scientific">Panicum hallii var. hallii</name>
    <dbReference type="NCBI Taxonomy" id="1504633"/>
    <lineage>
        <taxon>Eukaryota</taxon>
        <taxon>Viridiplantae</taxon>
        <taxon>Streptophyta</taxon>
        <taxon>Embryophyta</taxon>
        <taxon>Tracheophyta</taxon>
        <taxon>Spermatophyta</taxon>
        <taxon>Magnoliopsida</taxon>
        <taxon>Liliopsida</taxon>
        <taxon>Poales</taxon>
        <taxon>Poaceae</taxon>
        <taxon>PACMAD clade</taxon>
        <taxon>Panicoideae</taxon>
        <taxon>Panicodae</taxon>
        <taxon>Paniceae</taxon>
        <taxon>Panicinae</taxon>
        <taxon>Panicum</taxon>
        <taxon>Panicum sect. Panicum</taxon>
    </lineage>
</organism>
<evidence type="ECO:0000313" key="3">
    <source>
        <dbReference type="Proteomes" id="UP000244336"/>
    </source>
</evidence>
<accession>A0A2T7DG12</accession>
<protein>
    <submittedName>
        <fullName evidence="2">Uncharacterized protein</fullName>
    </submittedName>
</protein>
<dbReference type="AlphaFoldDB" id="A0A2T7DG12"/>
<keyword evidence="3" id="KW-1185">Reference proteome</keyword>
<reference evidence="2 3" key="1">
    <citation type="submission" date="2018-04" db="EMBL/GenBank/DDBJ databases">
        <title>WGS assembly of Panicum hallii var. hallii HAL2.</title>
        <authorList>
            <person name="Lovell J."/>
            <person name="Jenkins J."/>
            <person name="Lowry D."/>
            <person name="Mamidi S."/>
            <person name="Sreedasyam A."/>
            <person name="Weng X."/>
            <person name="Barry K."/>
            <person name="Bonette J."/>
            <person name="Campitelli B."/>
            <person name="Daum C."/>
            <person name="Gordon S."/>
            <person name="Gould B."/>
            <person name="Lipzen A."/>
            <person name="MacQueen A."/>
            <person name="Palacio-Mejia J."/>
            <person name="Plott C."/>
            <person name="Shakirov E."/>
            <person name="Shu S."/>
            <person name="Yoshinaga Y."/>
            <person name="Zane M."/>
            <person name="Rokhsar D."/>
            <person name="Grimwood J."/>
            <person name="Schmutz J."/>
            <person name="Juenger T."/>
        </authorList>
    </citation>
    <scope>NUCLEOTIDE SEQUENCE [LARGE SCALE GENOMIC DNA]</scope>
    <source>
        <strain evidence="3">cv. HAL2</strain>
    </source>
</reference>